<dbReference type="InterPro" id="IPR039743">
    <property type="entry name" value="6GAL/EXGAL"/>
</dbReference>
<feature type="domain" description="Endo-beta-1,6-galactanase-like" evidence="2">
    <location>
        <begin position="31"/>
        <end position="264"/>
    </location>
</feature>
<dbReference type="SUPFAM" id="SSF51445">
    <property type="entry name" value="(Trans)glycosidases"/>
    <property type="match status" value="1"/>
</dbReference>
<dbReference type="Pfam" id="PF14587">
    <property type="entry name" value="Glyco_hydr_30_2"/>
    <property type="match status" value="1"/>
</dbReference>
<evidence type="ECO:0000313" key="3">
    <source>
        <dbReference type="EMBL" id="OKP14654.1"/>
    </source>
</evidence>
<keyword evidence="1" id="KW-0732">Signal</keyword>
<dbReference type="Gene3D" id="3.20.20.80">
    <property type="entry name" value="Glycosidases"/>
    <property type="match status" value="1"/>
</dbReference>
<dbReference type="OrthoDB" id="2012278at2759"/>
<dbReference type="AlphaFoldDB" id="A0A1Q5UQB8"/>
<feature type="signal peptide" evidence="1">
    <location>
        <begin position="1"/>
        <end position="27"/>
    </location>
</feature>
<protein>
    <submittedName>
        <fullName evidence="3">Endo-beta-1,6-galactanase</fullName>
    </submittedName>
</protein>
<keyword evidence="4" id="KW-1185">Reference proteome</keyword>
<comment type="caution">
    <text evidence="3">The sequence shown here is derived from an EMBL/GenBank/DDBJ whole genome shotgun (WGS) entry which is preliminary data.</text>
</comment>
<dbReference type="PANTHER" id="PTHR42767">
    <property type="entry name" value="ENDO-BETA-1,6-GALACTANASE"/>
    <property type="match status" value="1"/>
</dbReference>
<organism evidence="3 4">
    <name type="scientific">Penicillium subrubescens</name>
    <dbReference type="NCBI Taxonomy" id="1316194"/>
    <lineage>
        <taxon>Eukaryota</taxon>
        <taxon>Fungi</taxon>
        <taxon>Dikarya</taxon>
        <taxon>Ascomycota</taxon>
        <taxon>Pezizomycotina</taxon>
        <taxon>Eurotiomycetes</taxon>
        <taxon>Eurotiomycetidae</taxon>
        <taxon>Eurotiales</taxon>
        <taxon>Aspergillaceae</taxon>
        <taxon>Penicillium</taxon>
    </lineage>
</organism>
<sequence length="489" mass="53488">MIMKQIMNHEWLLGLALTAATIPTVAADLTTTISSTTNWGTWEGFGVSLAWWAKAFGTRTDLADIFFSTKSTTYNGQSVPGIGLTIARYNAGACSWNTYNGSTMVVSPDMIASRQMDSYWVDWASTSPSSSSWSWSVDANQRNMLSLAKARGATTFELFSNSPPWWMCLNHNPSGSDNGTSNNLQSWNYDQHAIYLATIAKYAAANWGISFQSVEAFNEPSSAWWNGQTGTQEGCHFDASIQATVIGYLRTELNNRGLGSTLIAASDETSYDLAITTWNSLGSTATGNVNRINVHGYQYTGGRRDTLYSLASGAGKRLWNSEYGESDATGQRLVTNLLLDFRWLHPTAWVYWQAIDGGGWGLIDGSNDDLTLGAVSQKYYALAQFARHIRPGMRILDGGSNYTVAAYDSSAKKLVIVAANWGAAQYLNFDLSKFSKPGASGALVPRWITQTGSGDQYVSYSDTYMSGTKFWSYFPTGAVQTFEVSNVTL</sequence>
<gene>
    <name evidence="3" type="ORF">PENSUB_11412</name>
</gene>
<dbReference type="SUPFAM" id="SSF51011">
    <property type="entry name" value="Glycosyl hydrolase domain"/>
    <property type="match status" value="1"/>
</dbReference>
<dbReference type="PANTHER" id="PTHR42767:SF1">
    <property type="entry name" value="ENDO-BETA-1,6-GALACTANASE-LIKE DOMAIN-CONTAINING PROTEIN"/>
    <property type="match status" value="1"/>
</dbReference>
<evidence type="ECO:0000256" key="1">
    <source>
        <dbReference type="SAM" id="SignalP"/>
    </source>
</evidence>
<dbReference type="InterPro" id="IPR017853">
    <property type="entry name" value="GH"/>
</dbReference>
<dbReference type="Proteomes" id="UP000186955">
    <property type="component" value="Unassembled WGS sequence"/>
</dbReference>
<dbReference type="InterPro" id="IPR039514">
    <property type="entry name" value="6GAL-like"/>
</dbReference>
<accession>A0A1Q5UQB8</accession>
<proteinExistence type="predicted"/>
<feature type="chain" id="PRO_5013225429" evidence="1">
    <location>
        <begin position="28"/>
        <end position="489"/>
    </location>
</feature>
<name>A0A1Q5UQB8_9EURO</name>
<evidence type="ECO:0000313" key="4">
    <source>
        <dbReference type="Proteomes" id="UP000186955"/>
    </source>
</evidence>
<dbReference type="InterPro" id="IPR013780">
    <property type="entry name" value="Glyco_hydro_b"/>
</dbReference>
<dbReference type="GO" id="GO:0004553">
    <property type="term" value="F:hydrolase activity, hydrolyzing O-glycosyl compounds"/>
    <property type="evidence" value="ECO:0007669"/>
    <property type="project" value="InterPro"/>
</dbReference>
<dbReference type="EMBL" id="MNBE01000071">
    <property type="protein sequence ID" value="OKP14654.1"/>
    <property type="molecule type" value="Genomic_DNA"/>
</dbReference>
<evidence type="ECO:0000259" key="2">
    <source>
        <dbReference type="Pfam" id="PF14587"/>
    </source>
</evidence>
<dbReference type="Gene3D" id="2.60.40.1180">
    <property type="entry name" value="Golgi alpha-mannosidase II"/>
    <property type="match status" value="1"/>
</dbReference>
<dbReference type="STRING" id="1316194.A0A1Q5UQB8"/>
<reference evidence="3 4" key="1">
    <citation type="submission" date="2016-10" db="EMBL/GenBank/DDBJ databases">
        <title>Genome sequence of the ascomycete fungus Penicillium subrubescens.</title>
        <authorList>
            <person name="De Vries R.P."/>
            <person name="Peng M."/>
            <person name="Dilokpimol A."/>
            <person name="Hilden K."/>
            <person name="Makela M.R."/>
            <person name="Grigoriev I."/>
            <person name="Riley R."/>
            <person name="Granchi Z."/>
        </authorList>
    </citation>
    <scope>NUCLEOTIDE SEQUENCE [LARGE SCALE GENOMIC DNA]</scope>
    <source>
        <strain evidence="3 4">CBS 132785</strain>
    </source>
</reference>